<keyword evidence="2" id="KW-0808">Transferase</keyword>
<protein>
    <submittedName>
        <fullName evidence="2">Reverse transcriptase domain-containing protein</fullName>
    </submittedName>
</protein>
<dbReference type="CDD" id="cd01651">
    <property type="entry name" value="RT_G2_intron"/>
    <property type="match status" value="1"/>
</dbReference>
<evidence type="ECO:0000313" key="3">
    <source>
        <dbReference type="Proteomes" id="UP001240171"/>
    </source>
</evidence>
<keyword evidence="2" id="KW-0548">Nucleotidyltransferase</keyword>
<proteinExistence type="predicted"/>
<gene>
    <name evidence="2" type="ORF">Q5741_21005</name>
</gene>
<dbReference type="EMBL" id="JAUQTB010000026">
    <property type="protein sequence ID" value="MDO7908866.1"/>
    <property type="molecule type" value="Genomic_DNA"/>
</dbReference>
<dbReference type="PANTHER" id="PTHR34047:SF3">
    <property type="entry name" value="BLR2052 PROTEIN"/>
    <property type="match status" value="1"/>
</dbReference>
<accession>A0ABT9CI31</accession>
<dbReference type="InterPro" id="IPR051083">
    <property type="entry name" value="GrpII_Intron_Splice-Mob/Def"/>
</dbReference>
<reference evidence="2 3" key="1">
    <citation type="submission" date="2023-07" db="EMBL/GenBank/DDBJ databases">
        <title>Paenibacillus sp. JX-17 nov. isolated from soil.</title>
        <authorList>
            <person name="Wan Y."/>
            <person name="Liu B."/>
        </authorList>
    </citation>
    <scope>NUCLEOTIDE SEQUENCE [LARGE SCALE GENOMIC DNA]</scope>
    <source>
        <strain evidence="2 3">JX-17</strain>
    </source>
</reference>
<dbReference type="InterPro" id="IPR043128">
    <property type="entry name" value="Rev_trsase/Diguanyl_cyclase"/>
</dbReference>
<dbReference type="Pfam" id="PF00078">
    <property type="entry name" value="RVT_1"/>
    <property type="match status" value="1"/>
</dbReference>
<dbReference type="RefSeq" id="WP_305026089.1">
    <property type="nucleotide sequence ID" value="NZ_JAUQTB010000026.1"/>
</dbReference>
<dbReference type="Gene3D" id="3.30.70.270">
    <property type="match status" value="1"/>
</dbReference>
<sequence length="307" mass="36239">MDSSRYIIPRKVIWKAFQQSRKTKVIGVDGQTIQDFKRNHKTLLSEQHQLLTSGKYKPSPVRRVFIPKRKGGLRAVGIPTVKDFIVQTVLKNELYLGFEVLFHPNSYGYKQKREAREEAIHLAGKRCLQQDWLIVLDIRNFGDNINHRLLMNMLKKDVRKKWVLLYTQRTMKAPEQTRKGKLIPKKKGLAQGNKLNFLLGNYYLHHIFDMWMQKNHPHIVFERYTDDIICHCKSEATAQTLLKKIKQRLKMYHLTPHPQKTKIVYCKDAKRKENYSNVSFEFLGAKFQSRKVKTQNGKFIIRFAPSE</sequence>
<dbReference type="GO" id="GO:0003964">
    <property type="term" value="F:RNA-directed DNA polymerase activity"/>
    <property type="evidence" value="ECO:0007669"/>
    <property type="project" value="UniProtKB-KW"/>
</dbReference>
<dbReference type="PANTHER" id="PTHR34047">
    <property type="entry name" value="NUCLEAR INTRON MATURASE 1, MITOCHONDRIAL-RELATED"/>
    <property type="match status" value="1"/>
</dbReference>
<dbReference type="InterPro" id="IPR000477">
    <property type="entry name" value="RT_dom"/>
</dbReference>
<evidence type="ECO:0000259" key="1">
    <source>
        <dbReference type="PROSITE" id="PS50878"/>
    </source>
</evidence>
<dbReference type="PROSITE" id="PS50878">
    <property type="entry name" value="RT_POL"/>
    <property type="match status" value="1"/>
</dbReference>
<dbReference type="SUPFAM" id="SSF56672">
    <property type="entry name" value="DNA/RNA polymerases"/>
    <property type="match status" value="1"/>
</dbReference>
<feature type="domain" description="Reverse transcriptase" evidence="1">
    <location>
        <begin position="47"/>
        <end position="287"/>
    </location>
</feature>
<keyword evidence="3" id="KW-1185">Reference proteome</keyword>
<organism evidence="2 3">
    <name type="scientific">Paenibacillus lacisoli</name>
    <dbReference type="NCBI Taxonomy" id="3064525"/>
    <lineage>
        <taxon>Bacteria</taxon>
        <taxon>Bacillati</taxon>
        <taxon>Bacillota</taxon>
        <taxon>Bacilli</taxon>
        <taxon>Bacillales</taxon>
        <taxon>Paenibacillaceae</taxon>
        <taxon>Paenibacillus</taxon>
    </lineage>
</organism>
<keyword evidence="2" id="KW-0695">RNA-directed DNA polymerase</keyword>
<evidence type="ECO:0000313" key="2">
    <source>
        <dbReference type="EMBL" id="MDO7908866.1"/>
    </source>
</evidence>
<name>A0ABT9CI31_9BACL</name>
<dbReference type="Proteomes" id="UP001240171">
    <property type="component" value="Unassembled WGS sequence"/>
</dbReference>
<comment type="caution">
    <text evidence="2">The sequence shown here is derived from an EMBL/GenBank/DDBJ whole genome shotgun (WGS) entry which is preliminary data.</text>
</comment>
<dbReference type="InterPro" id="IPR043502">
    <property type="entry name" value="DNA/RNA_pol_sf"/>
</dbReference>